<keyword evidence="6 7" id="KW-0949">S-adenosyl-L-methionine</keyword>
<dbReference type="InterPro" id="IPR029063">
    <property type="entry name" value="SAM-dependent_MTases_sf"/>
</dbReference>
<evidence type="ECO:0000256" key="2">
    <source>
        <dbReference type="ARBA" id="ARBA00022490"/>
    </source>
</evidence>
<protein>
    <recommendedName>
        <fullName evidence="7">Ribosomal RNA small subunit methyltransferase H</fullName>
        <ecNumber evidence="7">2.1.1.199</ecNumber>
    </recommendedName>
    <alternativeName>
        <fullName evidence="7">16S rRNA m(4)C1402 methyltransferase</fullName>
    </alternativeName>
    <alternativeName>
        <fullName evidence="7">rRNA (cytosine-N(4)-)-methyltransferase RsmH</fullName>
    </alternativeName>
</protein>
<evidence type="ECO:0000256" key="5">
    <source>
        <dbReference type="ARBA" id="ARBA00022679"/>
    </source>
</evidence>
<evidence type="ECO:0000313" key="10">
    <source>
        <dbReference type="Proteomes" id="UP000323410"/>
    </source>
</evidence>
<comment type="subcellular location">
    <subcellularLocation>
        <location evidence="7">Cytoplasm</location>
    </subcellularLocation>
</comment>
<dbReference type="GO" id="GO:0070475">
    <property type="term" value="P:rRNA base methylation"/>
    <property type="evidence" value="ECO:0007669"/>
    <property type="project" value="UniProtKB-UniRule"/>
</dbReference>
<dbReference type="GO" id="GO:0005737">
    <property type="term" value="C:cytoplasm"/>
    <property type="evidence" value="ECO:0007669"/>
    <property type="project" value="UniProtKB-SubCell"/>
</dbReference>
<dbReference type="PANTHER" id="PTHR11265">
    <property type="entry name" value="S-ADENOSYL-METHYLTRANSFERASE MRAW"/>
    <property type="match status" value="1"/>
</dbReference>
<accession>A0A5D0XQ53</accession>
<reference evidence="9 10" key="1">
    <citation type="submission" date="2019-08" db="EMBL/GenBank/DDBJ databases">
        <title>Genone of Arthrobacter echini P9.</title>
        <authorList>
            <person name="Bowman J.P."/>
        </authorList>
    </citation>
    <scope>NUCLEOTIDE SEQUENCE [LARGE SCALE GENOMIC DNA]</scope>
    <source>
        <strain evidence="9 10">P9</strain>
    </source>
</reference>
<dbReference type="EMBL" id="VSLD01000004">
    <property type="protein sequence ID" value="TYC98553.1"/>
    <property type="molecule type" value="Genomic_DNA"/>
</dbReference>
<dbReference type="Proteomes" id="UP000323410">
    <property type="component" value="Unassembled WGS sequence"/>
</dbReference>
<sequence>MRPPAAGCDQPPGSTSPEPGGDPPAGWGSVPRVARSDPCACRVTIKRARASGGGGRMQADRPTDDRHVPVLRDRCVNLLAAAVDAAEAAGRRAVVVDATLGMGGHAEAMLRRFPRAHLVGIDRDTEALGLAGERLASFADRTDLVHAVYDEVPEVLTDLGIDGVDGVLFDLGVSSLQLDERERGFAYSFDAPLDMRMDTSRGMTAADVVNSYSAADLLRIIRSWGEEKFAGRISSAIVSARDAAPLRTTSQLVDVIRAVVPAGASRTGGHPAKRTFQALRIEVNEELAVLERAVPAVIDTLRTGGRIVAMSYHSLEDRIVKRAFTAGTTSSAPPGFPVELEEHRAYLRSLTRGTEAPTAAEIEQNPRAASARLRAVERTRSGPADRMTT</sequence>
<feature type="binding site" evidence="7">
    <location>
        <position position="122"/>
    </location>
    <ligand>
        <name>S-adenosyl-L-methionine</name>
        <dbReference type="ChEBI" id="CHEBI:59789"/>
    </ligand>
</feature>
<organism evidence="9 10">
    <name type="scientific">Arthrobacter echini</name>
    <dbReference type="NCBI Taxonomy" id="1529066"/>
    <lineage>
        <taxon>Bacteria</taxon>
        <taxon>Bacillati</taxon>
        <taxon>Actinomycetota</taxon>
        <taxon>Actinomycetes</taxon>
        <taxon>Micrococcales</taxon>
        <taxon>Micrococcaceae</taxon>
        <taxon>Arthrobacter</taxon>
    </lineage>
</organism>
<dbReference type="InterPro" id="IPR002903">
    <property type="entry name" value="RsmH"/>
</dbReference>
<feature type="region of interest" description="Disordered" evidence="8">
    <location>
        <begin position="363"/>
        <end position="389"/>
    </location>
</feature>
<dbReference type="SUPFAM" id="SSF53335">
    <property type="entry name" value="S-adenosyl-L-methionine-dependent methyltransferases"/>
    <property type="match status" value="1"/>
</dbReference>
<name>A0A5D0XQ53_9MICC</name>
<dbReference type="OrthoDB" id="9806637at2"/>
<dbReference type="HAMAP" id="MF_01007">
    <property type="entry name" value="16SrRNA_methyltr_H"/>
    <property type="match status" value="1"/>
</dbReference>
<dbReference type="Gene3D" id="3.40.50.150">
    <property type="entry name" value="Vaccinia Virus protein VP39"/>
    <property type="match status" value="1"/>
</dbReference>
<dbReference type="PANTHER" id="PTHR11265:SF0">
    <property type="entry name" value="12S RRNA N4-METHYLCYTIDINE METHYLTRANSFERASE"/>
    <property type="match status" value="1"/>
</dbReference>
<comment type="function">
    <text evidence="7">Specifically methylates the N4 position of cytidine in position 1402 (C1402) of 16S rRNA.</text>
</comment>
<evidence type="ECO:0000256" key="6">
    <source>
        <dbReference type="ARBA" id="ARBA00022691"/>
    </source>
</evidence>
<keyword evidence="10" id="KW-1185">Reference proteome</keyword>
<dbReference type="EC" id="2.1.1.199" evidence="7"/>
<dbReference type="AlphaFoldDB" id="A0A5D0XQ53"/>
<dbReference type="Pfam" id="PF01795">
    <property type="entry name" value="Methyltransf_5"/>
    <property type="match status" value="1"/>
</dbReference>
<evidence type="ECO:0000313" key="9">
    <source>
        <dbReference type="EMBL" id="TYC98553.1"/>
    </source>
</evidence>
<comment type="catalytic activity">
    <reaction evidence="7">
        <text>cytidine(1402) in 16S rRNA + S-adenosyl-L-methionine = N(4)-methylcytidine(1402) in 16S rRNA + S-adenosyl-L-homocysteine + H(+)</text>
        <dbReference type="Rhea" id="RHEA:42928"/>
        <dbReference type="Rhea" id="RHEA-COMP:10286"/>
        <dbReference type="Rhea" id="RHEA-COMP:10287"/>
        <dbReference type="ChEBI" id="CHEBI:15378"/>
        <dbReference type="ChEBI" id="CHEBI:57856"/>
        <dbReference type="ChEBI" id="CHEBI:59789"/>
        <dbReference type="ChEBI" id="CHEBI:74506"/>
        <dbReference type="ChEBI" id="CHEBI:82748"/>
        <dbReference type="EC" id="2.1.1.199"/>
    </reaction>
</comment>
<dbReference type="InterPro" id="IPR023397">
    <property type="entry name" value="SAM-dep_MeTrfase_MraW_recog"/>
</dbReference>
<dbReference type="GO" id="GO:0071424">
    <property type="term" value="F:rRNA (cytosine-N4-)-methyltransferase activity"/>
    <property type="evidence" value="ECO:0007669"/>
    <property type="project" value="UniProtKB-UniRule"/>
</dbReference>
<evidence type="ECO:0000256" key="8">
    <source>
        <dbReference type="SAM" id="MobiDB-lite"/>
    </source>
</evidence>
<dbReference type="FunFam" id="1.10.150.170:FF:000001">
    <property type="entry name" value="Ribosomal RNA small subunit methyltransferase H"/>
    <property type="match status" value="1"/>
</dbReference>
<feature type="binding site" evidence="7">
    <location>
        <position position="170"/>
    </location>
    <ligand>
        <name>S-adenosyl-L-methionine</name>
        <dbReference type="ChEBI" id="CHEBI:59789"/>
    </ligand>
</feature>
<feature type="binding site" evidence="7">
    <location>
        <position position="177"/>
    </location>
    <ligand>
        <name>S-adenosyl-L-methionine</name>
        <dbReference type="ChEBI" id="CHEBI:59789"/>
    </ligand>
</feature>
<keyword evidence="3 7" id="KW-0698">rRNA processing</keyword>
<dbReference type="Gene3D" id="1.10.150.170">
    <property type="entry name" value="Putative methyltransferase TM0872, insert domain"/>
    <property type="match status" value="1"/>
</dbReference>
<evidence type="ECO:0000256" key="1">
    <source>
        <dbReference type="ARBA" id="ARBA00010396"/>
    </source>
</evidence>
<dbReference type="NCBIfam" id="TIGR00006">
    <property type="entry name" value="16S rRNA (cytosine(1402)-N(4))-methyltransferase RsmH"/>
    <property type="match status" value="1"/>
</dbReference>
<comment type="similarity">
    <text evidence="1 7">Belongs to the methyltransferase superfamily. RsmH family.</text>
</comment>
<dbReference type="SUPFAM" id="SSF81799">
    <property type="entry name" value="Putative methyltransferase TM0872, insert domain"/>
    <property type="match status" value="1"/>
</dbReference>
<gene>
    <name evidence="7 9" type="primary">rsmH</name>
    <name evidence="9" type="ORF">FQ377_09500</name>
</gene>
<keyword evidence="4 7" id="KW-0489">Methyltransferase</keyword>
<proteinExistence type="inferred from homology"/>
<feature type="binding site" evidence="7">
    <location>
        <begin position="103"/>
        <end position="105"/>
    </location>
    <ligand>
        <name>S-adenosyl-L-methionine</name>
        <dbReference type="ChEBI" id="CHEBI:59789"/>
    </ligand>
</feature>
<comment type="caution">
    <text evidence="9">The sequence shown here is derived from an EMBL/GenBank/DDBJ whole genome shotgun (WGS) entry which is preliminary data.</text>
</comment>
<feature type="binding site" evidence="7">
    <location>
        <position position="149"/>
    </location>
    <ligand>
        <name>S-adenosyl-L-methionine</name>
        <dbReference type="ChEBI" id="CHEBI:59789"/>
    </ligand>
</feature>
<keyword evidence="2 7" id="KW-0963">Cytoplasm</keyword>
<keyword evidence="5 7" id="KW-0808">Transferase</keyword>
<evidence type="ECO:0000256" key="3">
    <source>
        <dbReference type="ARBA" id="ARBA00022552"/>
    </source>
</evidence>
<feature type="region of interest" description="Disordered" evidence="8">
    <location>
        <begin position="1"/>
        <end position="34"/>
    </location>
</feature>
<evidence type="ECO:0000256" key="7">
    <source>
        <dbReference type="HAMAP-Rule" id="MF_01007"/>
    </source>
</evidence>
<evidence type="ECO:0000256" key="4">
    <source>
        <dbReference type="ARBA" id="ARBA00022603"/>
    </source>
</evidence>